<dbReference type="AlphaFoldDB" id="A0ABD0YRV8"/>
<proteinExistence type="predicted"/>
<sequence>MSGYWKGGGWRVDWGDSNRWRYNRCYKVDRSGVLAEFKRWRYMGQWDGIEDGERQKSGPRRASLHHHLLDHVQQPRNVPHLLMSAQPPRANLGKCHPPCSSYDVKAPPASCCRVIGDCLKFRMKPAKVTFYDERTITAPSSAVSGLIPVQVGQRAEDG</sequence>
<reference evidence="1 2" key="1">
    <citation type="submission" date="2024-07" db="EMBL/GenBank/DDBJ databases">
        <title>Chromosome-level genome assembly of the water stick insect Ranatra chinensis (Heteroptera: Nepidae).</title>
        <authorList>
            <person name="Liu X."/>
        </authorList>
    </citation>
    <scope>NUCLEOTIDE SEQUENCE [LARGE SCALE GENOMIC DNA]</scope>
    <source>
        <strain evidence="1">Cailab_2021Rc</strain>
        <tissue evidence="1">Muscle</tissue>
    </source>
</reference>
<comment type="caution">
    <text evidence="1">The sequence shown here is derived from an EMBL/GenBank/DDBJ whole genome shotgun (WGS) entry which is preliminary data.</text>
</comment>
<gene>
    <name evidence="1" type="ORF">AAG570_001698</name>
</gene>
<keyword evidence="2" id="KW-1185">Reference proteome</keyword>
<protein>
    <submittedName>
        <fullName evidence="1">Uncharacterized protein</fullName>
    </submittedName>
</protein>
<organism evidence="1 2">
    <name type="scientific">Ranatra chinensis</name>
    <dbReference type="NCBI Taxonomy" id="642074"/>
    <lineage>
        <taxon>Eukaryota</taxon>
        <taxon>Metazoa</taxon>
        <taxon>Ecdysozoa</taxon>
        <taxon>Arthropoda</taxon>
        <taxon>Hexapoda</taxon>
        <taxon>Insecta</taxon>
        <taxon>Pterygota</taxon>
        <taxon>Neoptera</taxon>
        <taxon>Paraneoptera</taxon>
        <taxon>Hemiptera</taxon>
        <taxon>Heteroptera</taxon>
        <taxon>Panheteroptera</taxon>
        <taxon>Nepomorpha</taxon>
        <taxon>Nepidae</taxon>
        <taxon>Ranatrinae</taxon>
        <taxon>Ranatra</taxon>
    </lineage>
</organism>
<evidence type="ECO:0000313" key="1">
    <source>
        <dbReference type="EMBL" id="KAL1123928.1"/>
    </source>
</evidence>
<dbReference type="Proteomes" id="UP001558652">
    <property type="component" value="Unassembled WGS sequence"/>
</dbReference>
<evidence type="ECO:0000313" key="2">
    <source>
        <dbReference type="Proteomes" id="UP001558652"/>
    </source>
</evidence>
<dbReference type="EMBL" id="JBFDAA010000011">
    <property type="protein sequence ID" value="KAL1123928.1"/>
    <property type="molecule type" value="Genomic_DNA"/>
</dbReference>
<accession>A0ABD0YRV8</accession>
<name>A0ABD0YRV8_9HEMI</name>